<evidence type="ECO:0008006" key="5">
    <source>
        <dbReference type="Google" id="ProtNLM"/>
    </source>
</evidence>
<reference evidence="3 4" key="1">
    <citation type="journal article" date="2024" name="Science">
        <title>Giant polyketide synthase enzymes in the biosynthesis of giant marine polyether toxins.</title>
        <authorList>
            <person name="Fallon T.R."/>
            <person name="Shende V.V."/>
            <person name="Wierzbicki I.H."/>
            <person name="Pendleton A.L."/>
            <person name="Watervoot N.F."/>
            <person name="Auber R.P."/>
            <person name="Gonzalez D.J."/>
            <person name="Wisecaver J.H."/>
            <person name="Moore B.S."/>
        </authorList>
    </citation>
    <scope>NUCLEOTIDE SEQUENCE [LARGE SCALE GENOMIC DNA]</scope>
    <source>
        <strain evidence="3 4">12B1</strain>
    </source>
</reference>
<organism evidence="3 4">
    <name type="scientific">Prymnesium parvum</name>
    <name type="common">Toxic golden alga</name>
    <dbReference type="NCBI Taxonomy" id="97485"/>
    <lineage>
        <taxon>Eukaryota</taxon>
        <taxon>Haptista</taxon>
        <taxon>Haptophyta</taxon>
        <taxon>Prymnesiophyceae</taxon>
        <taxon>Prymnesiales</taxon>
        <taxon>Prymnesiaceae</taxon>
        <taxon>Prymnesium</taxon>
    </lineage>
</organism>
<evidence type="ECO:0000256" key="2">
    <source>
        <dbReference type="SAM" id="Phobius"/>
    </source>
</evidence>
<keyword evidence="2" id="KW-0472">Membrane</keyword>
<proteinExistence type="predicted"/>
<keyword evidence="2" id="KW-1133">Transmembrane helix</keyword>
<dbReference type="Proteomes" id="UP001515480">
    <property type="component" value="Unassembled WGS sequence"/>
</dbReference>
<sequence length="462" mass="50096">MPKHADTELMEADEEGESRHKSRISRADEDELEGEARPPDFPRFRFLLWLGLAASVVSVIGLFLWAEQDVDCSKCAYAKVAGNFLSPVNSQFGPTCYSLASAKKMLSKGNGAWPGISDFTEQNLPPEMIANPSQCFQLPEGWKCYADEKSASCSSSSAPHDWCAECPWVDHSGVGLGWRKVSSPKFGDRCYNIAQAAAKLEEAEGRWPGTDDFTASSLPKSMLSDPNRCVSLPDGLECFKNPGADNSFRGEVCHPLSRLHAAFPPGEDCSSCDSVDQAGLADNPGGFGVVPVDTNSFGNGTCYTYQHAGDVLIENRGEWPGKPGFNIQSIPDQMRKNPDKCFQLPEGFPCFDKSQRKDTEHCRSTVSLSVKTTDDPLCAQCATAKMPDGTTKPIQSALFGNKCYTMSGAQENINLGGGHWPGIVSYVANALPEQMNANPKKCYQLPEGFECMAETGSVCGDN</sequence>
<dbReference type="EMBL" id="JBGBPQ010000006">
    <property type="protein sequence ID" value="KAL1523253.1"/>
    <property type="molecule type" value="Genomic_DNA"/>
</dbReference>
<gene>
    <name evidence="3" type="ORF">AB1Y20_018203</name>
</gene>
<protein>
    <recommendedName>
        <fullName evidence="5">Cellulase</fullName>
    </recommendedName>
</protein>
<feature type="transmembrane region" description="Helical" evidence="2">
    <location>
        <begin position="46"/>
        <end position="66"/>
    </location>
</feature>
<keyword evidence="4" id="KW-1185">Reference proteome</keyword>
<keyword evidence="2" id="KW-0812">Transmembrane</keyword>
<comment type="caution">
    <text evidence="3">The sequence shown here is derived from an EMBL/GenBank/DDBJ whole genome shotgun (WGS) entry which is preliminary data.</text>
</comment>
<accession>A0AB34JR61</accession>
<name>A0AB34JR61_PRYPA</name>
<feature type="region of interest" description="Disordered" evidence="1">
    <location>
        <begin position="1"/>
        <end position="35"/>
    </location>
</feature>
<evidence type="ECO:0000313" key="3">
    <source>
        <dbReference type="EMBL" id="KAL1523253.1"/>
    </source>
</evidence>
<evidence type="ECO:0000313" key="4">
    <source>
        <dbReference type="Proteomes" id="UP001515480"/>
    </source>
</evidence>
<evidence type="ECO:0000256" key="1">
    <source>
        <dbReference type="SAM" id="MobiDB-lite"/>
    </source>
</evidence>
<dbReference type="AlphaFoldDB" id="A0AB34JR61"/>